<feature type="transmembrane region" description="Helical" evidence="6">
    <location>
        <begin position="175"/>
        <end position="202"/>
    </location>
</feature>
<keyword evidence="3 6" id="KW-0812">Transmembrane</keyword>
<dbReference type="STRING" id="1423783.FC50_GL001082"/>
<dbReference type="GO" id="GO:0005886">
    <property type="term" value="C:plasma membrane"/>
    <property type="evidence" value="ECO:0007669"/>
    <property type="project" value="UniProtKB-SubCell"/>
</dbReference>
<keyword evidence="8" id="KW-1185">Reference proteome</keyword>
<keyword evidence="4 6" id="KW-1133">Transmembrane helix</keyword>
<dbReference type="EMBL" id="AZFJ01000049">
    <property type="protein sequence ID" value="KRL85697.1"/>
    <property type="molecule type" value="Genomic_DNA"/>
</dbReference>
<organism evidence="7 8">
    <name type="scientific">Lacticaseibacillus pantheris DSM 15945 = JCM 12539 = NBRC 106106</name>
    <dbReference type="NCBI Taxonomy" id="1423783"/>
    <lineage>
        <taxon>Bacteria</taxon>
        <taxon>Bacillati</taxon>
        <taxon>Bacillota</taxon>
        <taxon>Bacilli</taxon>
        <taxon>Lactobacillales</taxon>
        <taxon>Lactobacillaceae</taxon>
        <taxon>Lacticaseibacillus</taxon>
    </lineage>
</organism>
<accession>A0A0R1TWT6</accession>
<gene>
    <name evidence="7" type="ORF">FC50_GL001082</name>
</gene>
<dbReference type="PANTHER" id="PTHR30213">
    <property type="entry name" value="INNER MEMBRANE PROTEIN YHJD"/>
    <property type="match status" value="1"/>
</dbReference>
<sequence length="341" mass="38148">MGTMTKSRRWRLNRDSRTTAIRKIGISAADQQRLRETNQPLARVAVPRRAKLGATLLRAWRRYSDAEIGTRAASVTYYTVLSLFPLLITVGNLLPVFGLSYSNISQYLAQVIPSRIMTWLNPIIKGLLTSTSGGVLSIGAVATLWTASLGITELKNGYNRVYGVKPAQNFIIKRLVSMLLLLALVLVMGAVLLSFTFGSQFLEWLVPVIGLDDTWLQTFNDWRWPVTLVAVVTVIIIVDYALPNVKTKLRYVLPGALFSVVTLLAVSQLFTLYMRYFGTRYSSYGTIGTVMVLMLWLDLSAMLLIIGALINAMVGEYYLGRPRHARGKVYDLVGHDRHELK</sequence>
<dbReference type="Pfam" id="PF03631">
    <property type="entry name" value="Virul_fac_BrkB"/>
    <property type="match status" value="1"/>
</dbReference>
<evidence type="ECO:0000313" key="7">
    <source>
        <dbReference type="EMBL" id="KRL85697.1"/>
    </source>
</evidence>
<keyword evidence="5 6" id="KW-0472">Membrane</keyword>
<protein>
    <submittedName>
        <fullName evidence="7">Ribonuclease BN-like family protein</fullName>
    </submittedName>
</protein>
<dbReference type="NCBIfam" id="TIGR00765">
    <property type="entry name" value="yihY_not_rbn"/>
    <property type="match status" value="1"/>
</dbReference>
<dbReference type="PIRSF" id="PIRSF035875">
    <property type="entry name" value="RNase_BN"/>
    <property type="match status" value="1"/>
</dbReference>
<comment type="subcellular location">
    <subcellularLocation>
        <location evidence="1">Cell membrane</location>
        <topology evidence="1">Multi-pass membrane protein</topology>
    </subcellularLocation>
</comment>
<comment type="caution">
    <text evidence="7">The sequence shown here is derived from an EMBL/GenBank/DDBJ whole genome shotgun (WGS) entry which is preliminary data.</text>
</comment>
<feature type="transmembrane region" description="Helical" evidence="6">
    <location>
        <begin position="75"/>
        <end position="97"/>
    </location>
</feature>
<evidence type="ECO:0000256" key="3">
    <source>
        <dbReference type="ARBA" id="ARBA00022692"/>
    </source>
</evidence>
<evidence type="ECO:0000256" key="6">
    <source>
        <dbReference type="SAM" id="Phobius"/>
    </source>
</evidence>
<dbReference type="AlphaFoldDB" id="A0A0R1TWT6"/>
<evidence type="ECO:0000256" key="5">
    <source>
        <dbReference type="ARBA" id="ARBA00023136"/>
    </source>
</evidence>
<evidence type="ECO:0000256" key="2">
    <source>
        <dbReference type="ARBA" id="ARBA00022475"/>
    </source>
</evidence>
<keyword evidence="2" id="KW-1003">Cell membrane</keyword>
<reference evidence="7 8" key="1">
    <citation type="journal article" date="2015" name="Genome Announc.">
        <title>Expanding the biotechnology potential of lactobacilli through comparative genomics of 213 strains and associated genera.</title>
        <authorList>
            <person name="Sun Z."/>
            <person name="Harris H.M."/>
            <person name="McCann A."/>
            <person name="Guo C."/>
            <person name="Argimon S."/>
            <person name="Zhang W."/>
            <person name="Yang X."/>
            <person name="Jeffery I.B."/>
            <person name="Cooney J.C."/>
            <person name="Kagawa T.F."/>
            <person name="Liu W."/>
            <person name="Song Y."/>
            <person name="Salvetti E."/>
            <person name="Wrobel A."/>
            <person name="Rasinkangas P."/>
            <person name="Parkhill J."/>
            <person name="Rea M.C."/>
            <person name="O'Sullivan O."/>
            <person name="Ritari J."/>
            <person name="Douillard F.P."/>
            <person name="Paul Ross R."/>
            <person name="Yang R."/>
            <person name="Briner A.E."/>
            <person name="Felis G.E."/>
            <person name="de Vos W.M."/>
            <person name="Barrangou R."/>
            <person name="Klaenhammer T.R."/>
            <person name="Caufield P.W."/>
            <person name="Cui Y."/>
            <person name="Zhang H."/>
            <person name="O'Toole P.W."/>
        </authorList>
    </citation>
    <scope>NUCLEOTIDE SEQUENCE [LARGE SCALE GENOMIC DNA]</scope>
    <source>
        <strain evidence="7 8">DSM 15945</strain>
    </source>
</reference>
<evidence type="ECO:0000313" key="8">
    <source>
        <dbReference type="Proteomes" id="UP000051922"/>
    </source>
</evidence>
<feature type="transmembrane region" description="Helical" evidence="6">
    <location>
        <begin position="135"/>
        <end position="154"/>
    </location>
</feature>
<dbReference type="PATRIC" id="fig|1423783.4.peg.1122"/>
<evidence type="ECO:0000256" key="4">
    <source>
        <dbReference type="ARBA" id="ARBA00022989"/>
    </source>
</evidence>
<evidence type="ECO:0000256" key="1">
    <source>
        <dbReference type="ARBA" id="ARBA00004651"/>
    </source>
</evidence>
<feature type="transmembrane region" description="Helical" evidence="6">
    <location>
        <begin position="293"/>
        <end position="319"/>
    </location>
</feature>
<dbReference type="Proteomes" id="UP000051922">
    <property type="component" value="Unassembled WGS sequence"/>
</dbReference>
<dbReference type="PANTHER" id="PTHR30213:SF0">
    <property type="entry name" value="UPF0761 MEMBRANE PROTEIN YIHY"/>
    <property type="match status" value="1"/>
</dbReference>
<feature type="transmembrane region" description="Helical" evidence="6">
    <location>
        <begin position="251"/>
        <end position="273"/>
    </location>
</feature>
<proteinExistence type="predicted"/>
<name>A0A0R1TWT6_9LACO</name>
<feature type="transmembrane region" description="Helical" evidence="6">
    <location>
        <begin position="222"/>
        <end position="242"/>
    </location>
</feature>
<dbReference type="InterPro" id="IPR017039">
    <property type="entry name" value="Virul_fac_BrkB"/>
</dbReference>